<evidence type="ECO:0000313" key="9">
    <source>
        <dbReference type="EMBL" id="PSB39852.1"/>
    </source>
</evidence>
<keyword evidence="3" id="KW-0597">Phosphoprotein</keyword>
<dbReference type="AlphaFoldDB" id="A0A2T1F4F0"/>
<evidence type="ECO:0000259" key="8">
    <source>
        <dbReference type="PROSITE" id="PS50109"/>
    </source>
</evidence>
<dbReference type="FunFam" id="3.30.565.10:FF:000016">
    <property type="entry name" value="Chemotaxis protein CheA, putative"/>
    <property type="match status" value="1"/>
</dbReference>
<evidence type="ECO:0000256" key="1">
    <source>
        <dbReference type="ARBA" id="ARBA00000085"/>
    </source>
</evidence>
<feature type="non-terminal residue" evidence="9">
    <location>
        <position position="1"/>
    </location>
</feature>
<evidence type="ECO:0000313" key="10">
    <source>
        <dbReference type="Proteomes" id="UP000238937"/>
    </source>
</evidence>
<comment type="catalytic activity">
    <reaction evidence="1">
        <text>ATP + protein L-histidine = ADP + protein N-phospho-L-histidine.</text>
        <dbReference type="EC" id="2.7.13.3"/>
    </reaction>
</comment>
<feature type="domain" description="Histidine kinase" evidence="8">
    <location>
        <begin position="555"/>
        <end position="679"/>
    </location>
</feature>
<dbReference type="PANTHER" id="PTHR43395:SF1">
    <property type="entry name" value="CHEMOTAXIS PROTEIN CHEA"/>
    <property type="match status" value="1"/>
</dbReference>
<keyword evidence="10" id="KW-1185">Reference proteome</keyword>
<keyword evidence="5" id="KW-0418">Kinase</keyword>
<feature type="coiled-coil region" evidence="7">
    <location>
        <begin position="410"/>
        <end position="444"/>
    </location>
</feature>
<dbReference type="InterPro" id="IPR036890">
    <property type="entry name" value="HATPase_C_sf"/>
</dbReference>
<evidence type="ECO:0000256" key="2">
    <source>
        <dbReference type="ARBA" id="ARBA00012438"/>
    </source>
</evidence>
<feature type="non-terminal residue" evidence="9">
    <location>
        <position position="679"/>
    </location>
</feature>
<proteinExistence type="predicted"/>
<dbReference type="InterPro" id="IPR005467">
    <property type="entry name" value="His_kinase_dom"/>
</dbReference>
<accession>A0A2T1F4F0</accession>
<reference evidence="9 10" key="1">
    <citation type="submission" date="2018-03" db="EMBL/GenBank/DDBJ databases">
        <title>The ancient ancestry and fast evolution of plastids.</title>
        <authorList>
            <person name="Moore K.R."/>
            <person name="Magnabosco C."/>
            <person name="Momper L."/>
            <person name="Gold D.A."/>
            <person name="Bosak T."/>
            <person name="Fournier G.P."/>
        </authorList>
    </citation>
    <scope>NUCLEOTIDE SEQUENCE [LARGE SCALE GENOMIC DNA]</scope>
    <source>
        <strain evidence="9 10">CCALA 037</strain>
    </source>
</reference>
<dbReference type="InterPro" id="IPR004358">
    <property type="entry name" value="Sig_transdc_His_kin-like_C"/>
</dbReference>
<sequence length="679" mass="74781">DLDFDTLTQGTIDLDFDTLTQSSLELEEINNQFAPSDLDFDTLTQGTMDLDFDTLTQSSLELEEINQQFAPSDLDFDTLTQGTMDLDFDTLTQSSLELEEINNQFAPSDSDFDTLTQGTIDLDFDTLTQSTISLDCINNSLENVNPDFGTLKQSTSDLDLDTLTQSILSLEDLSSSIETSDPDFDTLAQSTLDPEGESTQPTFIVEEISTDPIDVLNIKDELFDNPEPESIDQNIEADRHQLLTSIDELAKSESIADLPDLLDKLSDRSAEINSFIETAEIDRENKALLSKAEVDLLTKEAIDRLSTFATTAALEANAFTTASKPPSLATDRVELAITPSNPIVDSAPIDPAVPLVPTTTNLVTPVKRSVQIPVPLERLDKSAQQVVETLLTARAVTSISSQLQSQLAQLTTLTRENSQFVTRLRQLQDDYALLRNLSDEKQDSGTNVTLERYRQGYSTIVRLLENILRLSELGQEIESSTYQSTIRLDALDRSILQLKDGIEASRLVPFRNLTLRAKAILRDLTNRYGKPAELIVENEHIELDAGIVQQLEPALLHLLRNAYDHGLEPVQQRLDAGKSERGKIQISLHQQGNMYLLKIEDDGGGIDAERIGNLAKSKGFSLNQTSTNAELLAVLCQPGFSSSNTISEVSGRGVGMDVVVSQIESIGGRLILETFPGYG</sequence>
<dbReference type="InterPro" id="IPR003594">
    <property type="entry name" value="HATPase_dom"/>
</dbReference>
<keyword evidence="4" id="KW-0808">Transferase</keyword>
<dbReference type="RefSeq" id="WP_245894531.1">
    <property type="nucleotide sequence ID" value="NZ_PVWO01000748.1"/>
</dbReference>
<keyword evidence="7" id="KW-0175">Coiled coil</keyword>
<dbReference type="PRINTS" id="PR00344">
    <property type="entry name" value="BCTRLSENSOR"/>
</dbReference>
<evidence type="ECO:0000256" key="5">
    <source>
        <dbReference type="ARBA" id="ARBA00022777"/>
    </source>
</evidence>
<keyword evidence="6" id="KW-0902">Two-component regulatory system</keyword>
<dbReference type="Gene3D" id="3.30.565.10">
    <property type="entry name" value="Histidine kinase-like ATPase, C-terminal domain"/>
    <property type="match status" value="1"/>
</dbReference>
<evidence type="ECO:0000256" key="7">
    <source>
        <dbReference type="SAM" id="Coils"/>
    </source>
</evidence>
<organism evidence="9 10">
    <name type="scientific">Chamaesiphon polymorphus CCALA 037</name>
    <dbReference type="NCBI Taxonomy" id="2107692"/>
    <lineage>
        <taxon>Bacteria</taxon>
        <taxon>Bacillati</taxon>
        <taxon>Cyanobacteriota</taxon>
        <taxon>Cyanophyceae</taxon>
        <taxon>Gomontiellales</taxon>
        <taxon>Chamaesiphonaceae</taxon>
        <taxon>Chamaesiphon</taxon>
    </lineage>
</organism>
<dbReference type="EMBL" id="PVWO01000748">
    <property type="protein sequence ID" value="PSB39852.1"/>
    <property type="molecule type" value="Genomic_DNA"/>
</dbReference>
<dbReference type="GO" id="GO:0004673">
    <property type="term" value="F:protein histidine kinase activity"/>
    <property type="evidence" value="ECO:0007669"/>
    <property type="project" value="UniProtKB-EC"/>
</dbReference>
<dbReference type="PROSITE" id="PS50109">
    <property type="entry name" value="HIS_KIN"/>
    <property type="match status" value="1"/>
</dbReference>
<dbReference type="SUPFAM" id="SSF55874">
    <property type="entry name" value="ATPase domain of HSP90 chaperone/DNA topoisomerase II/histidine kinase"/>
    <property type="match status" value="1"/>
</dbReference>
<evidence type="ECO:0000256" key="6">
    <source>
        <dbReference type="ARBA" id="ARBA00023012"/>
    </source>
</evidence>
<dbReference type="SMART" id="SM00387">
    <property type="entry name" value="HATPase_c"/>
    <property type="match status" value="1"/>
</dbReference>
<gene>
    <name evidence="9" type="ORF">C7B77_28925</name>
</gene>
<name>A0A2T1F4F0_9CYAN</name>
<dbReference type="PANTHER" id="PTHR43395">
    <property type="entry name" value="SENSOR HISTIDINE KINASE CHEA"/>
    <property type="match status" value="1"/>
</dbReference>
<dbReference type="InterPro" id="IPR051315">
    <property type="entry name" value="Bact_Chemotaxis_CheA"/>
</dbReference>
<dbReference type="GO" id="GO:0000160">
    <property type="term" value="P:phosphorelay signal transduction system"/>
    <property type="evidence" value="ECO:0007669"/>
    <property type="project" value="UniProtKB-KW"/>
</dbReference>
<evidence type="ECO:0000256" key="3">
    <source>
        <dbReference type="ARBA" id="ARBA00022553"/>
    </source>
</evidence>
<comment type="caution">
    <text evidence="9">The sequence shown here is derived from an EMBL/GenBank/DDBJ whole genome shotgun (WGS) entry which is preliminary data.</text>
</comment>
<dbReference type="EC" id="2.7.13.3" evidence="2"/>
<protein>
    <recommendedName>
        <fullName evidence="2">histidine kinase</fullName>
        <ecNumber evidence="2">2.7.13.3</ecNumber>
    </recommendedName>
</protein>
<evidence type="ECO:0000256" key="4">
    <source>
        <dbReference type="ARBA" id="ARBA00022679"/>
    </source>
</evidence>
<dbReference type="Pfam" id="PF02518">
    <property type="entry name" value="HATPase_c"/>
    <property type="match status" value="1"/>
</dbReference>
<dbReference type="Proteomes" id="UP000238937">
    <property type="component" value="Unassembled WGS sequence"/>
</dbReference>